<evidence type="ECO:0000313" key="8">
    <source>
        <dbReference type="Proteomes" id="UP000319976"/>
    </source>
</evidence>
<evidence type="ECO:0000256" key="4">
    <source>
        <dbReference type="ARBA" id="ARBA00023163"/>
    </source>
</evidence>
<keyword evidence="4" id="KW-0804">Transcription</keyword>
<dbReference type="InterPro" id="IPR014284">
    <property type="entry name" value="RNA_pol_sigma-70_dom"/>
</dbReference>
<dbReference type="GO" id="GO:0016987">
    <property type="term" value="F:sigma factor activity"/>
    <property type="evidence" value="ECO:0007669"/>
    <property type="project" value="UniProtKB-KW"/>
</dbReference>
<keyword evidence="2" id="KW-0805">Transcription regulation</keyword>
<dbReference type="Proteomes" id="UP000319976">
    <property type="component" value="Chromosome"/>
</dbReference>
<dbReference type="GO" id="GO:0006352">
    <property type="term" value="P:DNA-templated transcription initiation"/>
    <property type="evidence" value="ECO:0007669"/>
    <property type="project" value="InterPro"/>
</dbReference>
<proteinExistence type="inferred from homology"/>
<comment type="similarity">
    <text evidence="1">Belongs to the sigma-70 factor family. ECF subfamily.</text>
</comment>
<dbReference type="KEGG" id="chya:V22_05720"/>
<evidence type="ECO:0000313" key="7">
    <source>
        <dbReference type="EMBL" id="QDT63351.1"/>
    </source>
</evidence>
<sequence>MPDAPAEQLMIERVRTGDERAWEELIGRYEGRLHAYVNNRLRDRGKSEDVVQETFVGFLVSLPNYDPSTPLDTFLFSIAAHKLTDLLRREGRRPTVPLFRNDKSSIGSEPVGKSRRASSLMRSRESKVAEKQVLADALRSLIQQWRTSGDWERLRCIELLFPGGWPNKTVAKELGISEQAVANHKQFVVSKLKEAAKKARLRDFRVEELGLE</sequence>
<dbReference type="SUPFAM" id="SSF88946">
    <property type="entry name" value="Sigma2 domain of RNA polymerase sigma factors"/>
    <property type="match status" value="1"/>
</dbReference>
<keyword evidence="8" id="KW-1185">Reference proteome</keyword>
<dbReference type="NCBIfam" id="TIGR02937">
    <property type="entry name" value="sigma70-ECF"/>
    <property type="match status" value="1"/>
</dbReference>
<evidence type="ECO:0000256" key="2">
    <source>
        <dbReference type="ARBA" id="ARBA00023015"/>
    </source>
</evidence>
<dbReference type="EMBL" id="CP036316">
    <property type="protein sequence ID" value="QDT63351.1"/>
    <property type="molecule type" value="Genomic_DNA"/>
</dbReference>
<dbReference type="PANTHER" id="PTHR43133:SF62">
    <property type="entry name" value="RNA POLYMERASE SIGMA FACTOR SIGZ"/>
    <property type="match status" value="1"/>
</dbReference>
<evidence type="ECO:0000256" key="1">
    <source>
        <dbReference type="ARBA" id="ARBA00010641"/>
    </source>
</evidence>
<dbReference type="InterPro" id="IPR036388">
    <property type="entry name" value="WH-like_DNA-bd_sf"/>
</dbReference>
<accession>A0A517T4S4</accession>
<dbReference type="InterPro" id="IPR013325">
    <property type="entry name" value="RNA_pol_sigma_r2"/>
</dbReference>
<dbReference type="RefSeq" id="WP_145259616.1">
    <property type="nucleotide sequence ID" value="NZ_CP036316.1"/>
</dbReference>
<dbReference type="Gene3D" id="1.10.10.10">
    <property type="entry name" value="Winged helix-like DNA-binding domain superfamily/Winged helix DNA-binding domain"/>
    <property type="match status" value="1"/>
</dbReference>
<feature type="region of interest" description="Disordered" evidence="5">
    <location>
        <begin position="98"/>
        <end position="124"/>
    </location>
</feature>
<dbReference type="InterPro" id="IPR013324">
    <property type="entry name" value="RNA_pol_sigma_r3/r4-like"/>
</dbReference>
<organism evidence="7 8">
    <name type="scientific">Calycomorphotria hydatis</name>
    <dbReference type="NCBI Taxonomy" id="2528027"/>
    <lineage>
        <taxon>Bacteria</taxon>
        <taxon>Pseudomonadati</taxon>
        <taxon>Planctomycetota</taxon>
        <taxon>Planctomycetia</taxon>
        <taxon>Planctomycetales</taxon>
        <taxon>Planctomycetaceae</taxon>
        <taxon>Calycomorphotria</taxon>
    </lineage>
</organism>
<feature type="domain" description="RNA polymerase sigma-70 region 2" evidence="6">
    <location>
        <begin position="25"/>
        <end position="93"/>
    </location>
</feature>
<dbReference type="InterPro" id="IPR039425">
    <property type="entry name" value="RNA_pol_sigma-70-like"/>
</dbReference>
<dbReference type="PANTHER" id="PTHR43133">
    <property type="entry name" value="RNA POLYMERASE ECF-TYPE SIGMA FACTO"/>
    <property type="match status" value="1"/>
</dbReference>
<dbReference type="Pfam" id="PF04542">
    <property type="entry name" value="Sigma70_r2"/>
    <property type="match status" value="1"/>
</dbReference>
<dbReference type="Gene3D" id="1.10.1740.10">
    <property type="match status" value="1"/>
</dbReference>
<dbReference type="InterPro" id="IPR007627">
    <property type="entry name" value="RNA_pol_sigma70_r2"/>
</dbReference>
<evidence type="ECO:0000256" key="5">
    <source>
        <dbReference type="SAM" id="MobiDB-lite"/>
    </source>
</evidence>
<dbReference type="OrthoDB" id="257668at2"/>
<keyword evidence="3" id="KW-0731">Sigma factor</keyword>
<evidence type="ECO:0000256" key="3">
    <source>
        <dbReference type="ARBA" id="ARBA00023082"/>
    </source>
</evidence>
<evidence type="ECO:0000259" key="6">
    <source>
        <dbReference type="Pfam" id="PF04542"/>
    </source>
</evidence>
<dbReference type="SUPFAM" id="SSF88659">
    <property type="entry name" value="Sigma3 and sigma4 domains of RNA polymerase sigma factors"/>
    <property type="match status" value="1"/>
</dbReference>
<gene>
    <name evidence="7" type="primary">rpoE_2</name>
    <name evidence="7" type="ORF">V22_05720</name>
</gene>
<protein>
    <submittedName>
        <fullName evidence="7">ECF RNA polymerase sigma-E factor</fullName>
    </submittedName>
</protein>
<dbReference type="AlphaFoldDB" id="A0A517T4S4"/>
<name>A0A517T4S4_9PLAN</name>
<reference evidence="7 8" key="1">
    <citation type="submission" date="2019-02" db="EMBL/GenBank/DDBJ databases">
        <title>Deep-cultivation of Planctomycetes and their phenomic and genomic characterization uncovers novel biology.</title>
        <authorList>
            <person name="Wiegand S."/>
            <person name="Jogler M."/>
            <person name="Boedeker C."/>
            <person name="Pinto D."/>
            <person name="Vollmers J."/>
            <person name="Rivas-Marin E."/>
            <person name="Kohn T."/>
            <person name="Peeters S.H."/>
            <person name="Heuer A."/>
            <person name="Rast P."/>
            <person name="Oberbeckmann S."/>
            <person name="Bunk B."/>
            <person name="Jeske O."/>
            <person name="Meyerdierks A."/>
            <person name="Storesund J.E."/>
            <person name="Kallscheuer N."/>
            <person name="Luecker S."/>
            <person name="Lage O.M."/>
            <person name="Pohl T."/>
            <person name="Merkel B.J."/>
            <person name="Hornburger P."/>
            <person name="Mueller R.-W."/>
            <person name="Bruemmer F."/>
            <person name="Labrenz M."/>
            <person name="Spormann A.M."/>
            <person name="Op den Camp H."/>
            <person name="Overmann J."/>
            <person name="Amann R."/>
            <person name="Jetten M.S.M."/>
            <person name="Mascher T."/>
            <person name="Medema M.H."/>
            <person name="Devos D.P."/>
            <person name="Kaster A.-K."/>
            <person name="Ovreas L."/>
            <person name="Rohde M."/>
            <person name="Galperin M.Y."/>
            <person name="Jogler C."/>
        </authorList>
    </citation>
    <scope>NUCLEOTIDE SEQUENCE [LARGE SCALE GENOMIC DNA]</scope>
    <source>
        <strain evidence="7 8">V22</strain>
    </source>
</reference>